<dbReference type="Pfam" id="PF16510">
    <property type="entry name" value="P22_portal"/>
    <property type="match status" value="1"/>
</dbReference>
<proteinExistence type="predicted"/>
<dbReference type="InterPro" id="IPR032427">
    <property type="entry name" value="P22_portal"/>
</dbReference>
<gene>
    <name evidence="4" type="ORF">UFOVP1010_36</name>
    <name evidence="5" type="ORF">UFOVP1359_24</name>
    <name evidence="2" type="ORF">UFOVP838_19</name>
    <name evidence="3" type="ORF">UFOVP932_48</name>
</gene>
<dbReference type="EMBL" id="LR797309">
    <property type="protein sequence ID" value="CAB4201903.1"/>
    <property type="molecule type" value="Genomic_DNA"/>
</dbReference>
<feature type="compositionally biased region" description="Pro residues" evidence="1">
    <location>
        <begin position="717"/>
        <end position="729"/>
    </location>
</feature>
<feature type="compositionally biased region" description="Polar residues" evidence="1">
    <location>
        <begin position="438"/>
        <end position="449"/>
    </location>
</feature>
<sequence length="755" mass="84600">MAQDFTGIAAAAVVSAGGRKKKDPADVLATMRARLTMAIDAYSESREDELDDLRFYAGSPDNQWQWPADVLATRGSVQGQTINARPCLTINKLPQHVHQVTNEQRQNRPSGKVIPADDKGDVKVAEIYEGMVRHIEYISDADVAYDTACENQVTYGEGYIRVLTEYCDDNTFDQDIRIGRIRNSFSVYMDPTIQDPCGSDAEWCFITEDLTKDEYERQFPDAAPMSSIQQEGVGDENLAQWLNDDVVRIAEYFYVDYEAATLNLYPDNMTAFNNSREDKQFKAMGLKPLKTREVQRRKVMWCKTNGYEMLEENEWAGKWIPVIRVVGNEYEVEGRLFVSGLIRNAKDAQRMYNYWVSAETEMLALAPKAPFIGYGGQFEGYEQQWKTANVNNWPYLEVNPDVTDGQGGVLPLPQRAPPPMVQSGIIQAKAGSSDDIKSTTGQYDSSLGARSNERSGRAILAREHQSDVGTYHYVDNLARAIRYTTRQIVDMIPKIYDTQRVARIIGVDGETNMVKIDPTQPMPMRELRDPNNPDIVIDKIYNPGVGKYDVCVTTGPSYMTKRQEALDAMTHLLQGNPQLWAVAGDLFIKNMDWPGAQEMAQRFAKTIDPKLLADEDKSPQLQAAEQQMQAMQAEMDKMHSMLQSVHKSVEVQDLERKEFEAAIKAYDAETKRMQALQASMSPEQIQDIVMGTVHGMISSGDLLGDMPNQQLMGEEQPPAPGIPGAPPIAPEIGAPSVLVPGWSPYQANPEAPIRR</sequence>
<evidence type="ECO:0000256" key="1">
    <source>
        <dbReference type="SAM" id="MobiDB-lite"/>
    </source>
</evidence>
<evidence type="ECO:0000313" key="3">
    <source>
        <dbReference type="EMBL" id="CAB4172035.1"/>
    </source>
</evidence>
<protein>
    <submittedName>
        <fullName evidence="4">Phage P22-like portal protein</fullName>
    </submittedName>
</protein>
<feature type="region of interest" description="Disordered" evidence="1">
    <location>
        <begin position="429"/>
        <end position="449"/>
    </location>
</feature>
<dbReference type="EMBL" id="LR796792">
    <property type="protein sequence ID" value="CAB4166271.1"/>
    <property type="molecule type" value="Genomic_DNA"/>
</dbReference>
<name>A0A6J5Q8B9_9CAUD</name>
<evidence type="ECO:0000313" key="2">
    <source>
        <dbReference type="EMBL" id="CAB4166271.1"/>
    </source>
</evidence>
<accession>A0A6J5Q8B9</accession>
<evidence type="ECO:0000313" key="5">
    <source>
        <dbReference type="EMBL" id="CAB4201903.1"/>
    </source>
</evidence>
<dbReference type="EMBL" id="LR796880">
    <property type="protein sequence ID" value="CAB4172035.1"/>
    <property type="molecule type" value="Genomic_DNA"/>
</dbReference>
<organism evidence="4">
    <name type="scientific">uncultured Caudovirales phage</name>
    <dbReference type="NCBI Taxonomy" id="2100421"/>
    <lineage>
        <taxon>Viruses</taxon>
        <taxon>Duplodnaviria</taxon>
        <taxon>Heunggongvirae</taxon>
        <taxon>Uroviricota</taxon>
        <taxon>Caudoviricetes</taxon>
        <taxon>Peduoviridae</taxon>
        <taxon>Maltschvirus</taxon>
        <taxon>Maltschvirus maltsch</taxon>
    </lineage>
</organism>
<reference evidence="4" key="1">
    <citation type="submission" date="2020-05" db="EMBL/GenBank/DDBJ databases">
        <authorList>
            <person name="Chiriac C."/>
            <person name="Salcher M."/>
            <person name="Ghai R."/>
            <person name="Kavagutti S V."/>
        </authorList>
    </citation>
    <scope>NUCLEOTIDE SEQUENCE</scope>
</reference>
<evidence type="ECO:0000313" key="4">
    <source>
        <dbReference type="EMBL" id="CAB4177718.1"/>
    </source>
</evidence>
<feature type="region of interest" description="Disordered" evidence="1">
    <location>
        <begin position="713"/>
        <end position="733"/>
    </location>
</feature>
<dbReference type="EMBL" id="LR796955">
    <property type="protein sequence ID" value="CAB4177718.1"/>
    <property type="molecule type" value="Genomic_DNA"/>
</dbReference>